<dbReference type="SMART" id="SM00086">
    <property type="entry name" value="PAC"/>
    <property type="match status" value="1"/>
</dbReference>
<dbReference type="InterPro" id="IPR000160">
    <property type="entry name" value="GGDEF_dom"/>
</dbReference>
<dbReference type="SMART" id="SM00091">
    <property type="entry name" value="PAS"/>
    <property type="match status" value="1"/>
</dbReference>
<evidence type="ECO:0000313" key="5">
    <source>
        <dbReference type="EMBL" id="GAN33899.1"/>
    </source>
</evidence>
<dbReference type="InterPro" id="IPR001610">
    <property type="entry name" value="PAC"/>
</dbReference>
<feature type="domain" description="PAC" evidence="3">
    <location>
        <begin position="115"/>
        <end position="169"/>
    </location>
</feature>
<dbReference type="InterPro" id="IPR000014">
    <property type="entry name" value="PAS"/>
</dbReference>
<dbReference type="Gene3D" id="3.30.450.20">
    <property type="entry name" value="PAS domain"/>
    <property type="match status" value="1"/>
</dbReference>
<dbReference type="InterPro" id="IPR003018">
    <property type="entry name" value="GAF"/>
</dbReference>
<dbReference type="InterPro" id="IPR035965">
    <property type="entry name" value="PAS-like_dom_sf"/>
</dbReference>
<dbReference type="Proteomes" id="UP000032309">
    <property type="component" value="Unassembled WGS sequence"/>
</dbReference>
<evidence type="ECO:0000256" key="1">
    <source>
        <dbReference type="SAM" id="Coils"/>
    </source>
</evidence>
<evidence type="ECO:0000313" key="6">
    <source>
        <dbReference type="Proteomes" id="UP000032309"/>
    </source>
</evidence>
<dbReference type="SMART" id="SM00065">
    <property type="entry name" value="GAF"/>
    <property type="match status" value="1"/>
</dbReference>
<dbReference type="CDD" id="cd01949">
    <property type="entry name" value="GGDEF"/>
    <property type="match status" value="1"/>
</dbReference>
<dbReference type="InterPro" id="IPR043128">
    <property type="entry name" value="Rev_trsase/Diguanyl_cyclase"/>
</dbReference>
<dbReference type="Pfam" id="PF00990">
    <property type="entry name" value="GGDEF"/>
    <property type="match status" value="1"/>
</dbReference>
<evidence type="ECO:0000259" key="2">
    <source>
        <dbReference type="PROSITE" id="PS50112"/>
    </source>
</evidence>
<dbReference type="RefSeq" id="WP_082059188.1">
    <property type="nucleotide sequence ID" value="NZ_BAFN01000001.1"/>
</dbReference>
<gene>
    <name evidence="5" type="ORF">BROSI_A2434</name>
</gene>
<name>A0ABQ0JZH7_9BACT</name>
<dbReference type="Gene3D" id="3.30.450.40">
    <property type="match status" value="1"/>
</dbReference>
<dbReference type="SUPFAM" id="SSF55073">
    <property type="entry name" value="Nucleotide cyclase"/>
    <property type="match status" value="1"/>
</dbReference>
<dbReference type="NCBIfam" id="TIGR00229">
    <property type="entry name" value="sensory_box"/>
    <property type="match status" value="1"/>
</dbReference>
<feature type="domain" description="GGDEF" evidence="4">
    <location>
        <begin position="368"/>
        <end position="501"/>
    </location>
</feature>
<evidence type="ECO:0000259" key="3">
    <source>
        <dbReference type="PROSITE" id="PS50113"/>
    </source>
</evidence>
<keyword evidence="6" id="KW-1185">Reference proteome</keyword>
<comment type="caution">
    <text evidence="5">The sequence shown here is derived from an EMBL/GenBank/DDBJ whole genome shotgun (WGS) entry which is preliminary data.</text>
</comment>
<dbReference type="PROSITE" id="PS50113">
    <property type="entry name" value="PAC"/>
    <property type="match status" value="1"/>
</dbReference>
<feature type="domain" description="PAS" evidence="2">
    <location>
        <begin position="44"/>
        <end position="98"/>
    </location>
</feature>
<evidence type="ECO:0008006" key="7">
    <source>
        <dbReference type="Google" id="ProtNLM"/>
    </source>
</evidence>
<evidence type="ECO:0000259" key="4">
    <source>
        <dbReference type="PROSITE" id="PS50887"/>
    </source>
</evidence>
<reference evidence="6" key="1">
    <citation type="journal article" date="2015" name="Genome Announc.">
        <title>Draft Genome Sequence of an Anaerobic Ammonium-Oxidizing Bacterium, "Candidatus Brocadia sinica".</title>
        <authorList>
            <person name="Oshiki M."/>
            <person name="Shinyako-Hata K."/>
            <person name="Satoh H."/>
            <person name="Okabe S."/>
        </authorList>
    </citation>
    <scope>NUCLEOTIDE SEQUENCE [LARGE SCALE GENOMIC DNA]</scope>
    <source>
        <strain evidence="6">JPN1</strain>
    </source>
</reference>
<feature type="coiled-coil region" evidence="1">
    <location>
        <begin position="14"/>
        <end position="58"/>
    </location>
</feature>
<dbReference type="SMART" id="SM00267">
    <property type="entry name" value="GGDEF"/>
    <property type="match status" value="1"/>
</dbReference>
<dbReference type="PROSITE" id="PS50887">
    <property type="entry name" value="GGDEF"/>
    <property type="match status" value="1"/>
</dbReference>
<protein>
    <recommendedName>
        <fullName evidence="7">Diguanylate cyclase</fullName>
    </recommendedName>
</protein>
<dbReference type="EMBL" id="BAFN01000001">
    <property type="protein sequence ID" value="GAN33899.1"/>
    <property type="molecule type" value="Genomic_DNA"/>
</dbReference>
<keyword evidence="1" id="KW-0175">Coiled coil</keyword>
<accession>A0ABQ0JZH7</accession>
<dbReference type="PANTHER" id="PTHR46663:SF3">
    <property type="entry name" value="SLL0267 PROTEIN"/>
    <property type="match status" value="1"/>
</dbReference>
<dbReference type="SUPFAM" id="SSF55781">
    <property type="entry name" value="GAF domain-like"/>
    <property type="match status" value="1"/>
</dbReference>
<dbReference type="CDD" id="cd00130">
    <property type="entry name" value="PAS"/>
    <property type="match status" value="1"/>
</dbReference>
<dbReference type="Gene3D" id="3.30.70.270">
    <property type="match status" value="1"/>
</dbReference>
<dbReference type="Pfam" id="PF13426">
    <property type="entry name" value="PAS_9"/>
    <property type="match status" value="1"/>
</dbReference>
<dbReference type="InterPro" id="IPR029787">
    <property type="entry name" value="Nucleotide_cyclase"/>
</dbReference>
<proteinExistence type="predicted"/>
<dbReference type="PROSITE" id="PS50112">
    <property type="entry name" value="PAS"/>
    <property type="match status" value="1"/>
</dbReference>
<sequence length="501" mass="57353">MMGDDLNKPDASLKNDITITAEELAKKNKELQAEIVERKRAEEELRKLYRAIEQSSSTIVITNNWGIIEYVNPKFTQLTGYRPEEVIGKNPRILKPDNVSSEEFRQLWQTITAGREWRGEFCNRKKNGELYWEFASISAVKNSEGVITHFVAVKEDITERKRAEEERNKHIKELEDFMSYSTTMNDATTEDAVFKHMVLALRKYFDPDIVAAIMLDRERNMLYVPIIDPPVPVNELVRNEVILDPALCRVIKTGKECFIKDITKDASCECVVRKNEEVGYLCIPLIAGGITFGIVMLIKKDIRCWDDEKTHRLISNYVGLTALSLHRLELLDIAKHRNITDELTGVYNRRFFNEILDKQLILAKRRNEHVSLLILDLDHFKNLNDAYGNRVGDRLLQQIARVLSDSVSKSDIVAWYGGEEFAIIMPTLFATKAIVKADAIRRIIEATDFDDIVSGQTLKITISIGIASYPEHGTEQETLIKLANKALHKAKEEGRNRVESL</sequence>
<dbReference type="SUPFAM" id="SSF55785">
    <property type="entry name" value="PYP-like sensor domain (PAS domain)"/>
    <property type="match status" value="1"/>
</dbReference>
<dbReference type="InterPro" id="IPR029016">
    <property type="entry name" value="GAF-like_dom_sf"/>
</dbReference>
<dbReference type="PANTHER" id="PTHR46663">
    <property type="entry name" value="DIGUANYLATE CYCLASE DGCT-RELATED"/>
    <property type="match status" value="1"/>
</dbReference>
<organism evidence="5 6">
    <name type="scientific">Candidatus Brocadia sinica JPN1</name>
    <dbReference type="NCBI Taxonomy" id="1197129"/>
    <lineage>
        <taxon>Bacteria</taxon>
        <taxon>Pseudomonadati</taxon>
        <taxon>Planctomycetota</taxon>
        <taxon>Candidatus Brocadiia</taxon>
        <taxon>Candidatus Brocadiales</taxon>
        <taxon>Candidatus Brocadiaceae</taxon>
        <taxon>Candidatus Brocadia</taxon>
    </lineage>
</organism>
<dbReference type="InterPro" id="IPR000700">
    <property type="entry name" value="PAS-assoc_C"/>
</dbReference>
<dbReference type="NCBIfam" id="TIGR00254">
    <property type="entry name" value="GGDEF"/>
    <property type="match status" value="1"/>
</dbReference>
<dbReference type="InterPro" id="IPR052163">
    <property type="entry name" value="DGC-Regulatory_Protein"/>
</dbReference>